<evidence type="ECO:0000256" key="1">
    <source>
        <dbReference type="ARBA" id="ARBA00004236"/>
    </source>
</evidence>
<feature type="domain" description="4Fe-4S ferredoxin-type" evidence="6">
    <location>
        <begin position="249"/>
        <end position="293"/>
    </location>
</feature>
<dbReference type="AlphaFoldDB" id="W7YHU2"/>
<dbReference type="InterPro" id="IPR007329">
    <property type="entry name" value="FMN-bd"/>
</dbReference>
<dbReference type="eggNOG" id="COG0348">
    <property type="taxonomic scope" value="Bacteria"/>
</dbReference>
<gene>
    <name evidence="7" type="ORF">JCM21142_72739</name>
</gene>
<reference evidence="7 8" key="1">
    <citation type="journal article" date="2014" name="Genome Announc.">
        <title>Draft Genome Sequence of Cytophaga fermentans JCM 21142T, a Facultative Anaerobe Isolated from Marine Mud.</title>
        <authorList>
            <person name="Starns D."/>
            <person name="Oshima K."/>
            <person name="Suda W."/>
            <person name="Iino T."/>
            <person name="Yuki M."/>
            <person name="Inoue J."/>
            <person name="Kitamura K."/>
            <person name="Iida T."/>
            <person name="Darby A."/>
            <person name="Hattori M."/>
            <person name="Ohkuma M."/>
        </authorList>
    </citation>
    <scope>NUCLEOTIDE SEQUENCE [LARGE SCALE GENOMIC DNA]</scope>
    <source>
        <strain evidence="7 8">JCM 21142</strain>
    </source>
</reference>
<comment type="subcellular location">
    <subcellularLocation>
        <location evidence="1">Cell membrane</location>
    </subcellularLocation>
</comment>
<keyword evidence="8" id="KW-1185">Reference proteome</keyword>
<feature type="domain" description="FMN-binding" evidence="5">
    <location>
        <begin position="94"/>
        <end position="172"/>
    </location>
</feature>
<feature type="transmembrane region" description="Helical" evidence="4">
    <location>
        <begin position="309"/>
        <end position="328"/>
    </location>
</feature>
<dbReference type="Proteomes" id="UP000019402">
    <property type="component" value="Unassembled WGS sequence"/>
</dbReference>
<dbReference type="RefSeq" id="WP_027471186.1">
    <property type="nucleotide sequence ID" value="NZ_BAMD01000036.1"/>
</dbReference>
<evidence type="ECO:0000313" key="8">
    <source>
        <dbReference type="Proteomes" id="UP000019402"/>
    </source>
</evidence>
<evidence type="ECO:0000256" key="3">
    <source>
        <dbReference type="ARBA" id="ARBA00023136"/>
    </source>
</evidence>
<dbReference type="eggNOG" id="COG4659">
    <property type="taxonomic scope" value="Bacteria"/>
</dbReference>
<feature type="transmembrane region" description="Helical" evidence="4">
    <location>
        <begin position="217"/>
        <end position="240"/>
    </location>
</feature>
<keyword evidence="2" id="KW-1003">Cell membrane</keyword>
<dbReference type="OrthoDB" id="9806398at2"/>
<evidence type="ECO:0000256" key="2">
    <source>
        <dbReference type="ARBA" id="ARBA00022475"/>
    </source>
</evidence>
<dbReference type="GO" id="GO:0010181">
    <property type="term" value="F:FMN binding"/>
    <property type="evidence" value="ECO:0007669"/>
    <property type="project" value="InterPro"/>
</dbReference>
<keyword evidence="4" id="KW-0812">Transmembrane</keyword>
<proteinExistence type="predicted"/>
<dbReference type="Pfam" id="PF04205">
    <property type="entry name" value="FMN_bind"/>
    <property type="match status" value="1"/>
</dbReference>
<dbReference type="EMBL" id="BAMD01000036">
    <property type="protein sequence ID" value="GAF04046.1"/>
    <property type="molecule type" value="Genomic_DNA"/>
</dbReference>
<keyword evidence="3 4" id="KW-0472">Membrane</keyword>
<dbReference type="InterPro" id="IPR052378">
    <property type="entry name" value="NosR_regulator"/>
</dbReference>
<dbReference type="Pfam" id="PF12801">
    <property type="entry name" value="Fer4_5"/>
    <property type="match status" value="2"/>
</dbReference>
<name>W7YHU2_9BACT</name>
<dbReference type="PANTHER" id="PTHR30224:SF4">
    <property type="entry name" value="ELECTRON TRANSPORT PROTEIN YCCM-RELATED"/>
    <property type="match status" value="1"/>
</dbReference>
<organism evidence="7 8">
    <name type="scientific">Saccharicrinis fermentans DSM 9555 = JCM 21142</name>
    <dbReference type="NCBI Taxonomy" id="869213"/>
    <lineage>
        <taxon>Bacteria</taxon>
        <taxon>Pseudomonadati</taxon>
        <taxon>Bacteroidota</taxon>
        <taxon>Bacteroidia</taxon>
        <taxon>Marinilabiliales</taxon>
        <taxon>Marinilabiliaceae</taxon>
        <taxon>Saccharicrinis</taxon>
    </lineage>
</organism>
<feature type="transmembrane region" description="Helical" evidence="4">
    <location>
        <begin position="340"/>
        <end position="358"/>
    </location>
</feature>
<feature type="transmembrane region" description="Helical" evidence="4">
    <location>
        <begin position="246"/>
        <end position="266"/>
    </location>
</feature>
<dbReference type="STRING" id="869213.GCA_000517085_01331"/>
<dbReference type="GO" id="GO:0005886">
    <property type="term" value="C:plasma membrane"/>
    <property type="evidence" value="ECO:0007669"/>
    <property type="project" value="UniProtKB-SubCell"/>
</dbReference>
<evidence type="ECO:0000259" key="5">
    <source>
        <dbReference type="Pfam" id="PF04205"/>
    </source>
</evidence>
<evidence type="ECO:0000313" key="7">
    <source>
        <dbReference type="EMBL" id="GAF04046.1"/>
    </source>
</evidence>
<keyword evidence="4" id="KW-1133">Transmembrane helix</keyword>
<evidence type="ECO:0000259" key="6">
    <source>
        <dbReference type="Pfam" id="PF12801"/>
    </source>
</evidence>
<dbReference type="PANTHER" id="PTHR30224">
    <property type="entry name" value="ELECTRON TRANSPORT PROTEIN"/>
    <property type="match status" value="1"/>
</dbReference>
<feature type="transmembrane region" description="Helical" evidence="4">
    <location>
        <begin position="189"/>
        <end position="205"/>
    </location>
</feature>
<evidence type="ECO:0000256" key="4">
    <source>
        <dbReference type="SAM" id="Phobius"/>
    </source>
</evidence>
<protein>
    <submittedName>
        <fullName evidence="7">Putative electron transport protein YccM</fullName>
    </submittedName>
</protein>
<accession>W7YHU2</accession>
<dbReference type="InterPro" id="IPR017896">
    <property type="entry name" value="4Fe4S_Fe-S-bd"/>
</dbReference>
<comment type="caution">
    <text evidence="7">The sequence shown here is derived from an EMBL/GenBank/DDBJ whole genome shotgun (WGS) entry which is preliminary data.</text>
</comment>
<feature type="domain" description="4Fe-4S ferredoxin-type" evidence="6">
    <location>
        <begin position="342"/>
        <end position="378"/>
    </location>
</feature>
<sequence>MKARNLRDIRYAVGRLVLMVLLLLPAVAWRGQLLGIKTDGTASEFSEMRLSVSDCSEYFNSVSEVRMVNKQQFQLLNDRGEGIGYALAYRGEKGYGGRVPLYILTNDLGVINGIILGKNYESKEYLRDVINSGLLNDWNGLRVEDAIQRDVDVHSGATITSQAIISGVQSALSGTAIRVHEKMVTIENIVSFILLLFLSFAYFYPKKMMKYRAVLQVFSVLVFGFWLTQFLSLAQIMSWLSLGIALRFHLIIGIIFVCSILLPVFFGKSFYCVWVCPFGAAQELCGKMKQKKLDISAKIYRWLNFFREFFFWTILTFLWLGFFFDVSYVEPFSAFSIHQASYFTLGLAGFFLVVSLFVPKAWCRFFCPTGYILQWIRK</sequence>